<dbReference type="AlphaFoldDB" id="A0A0F9HZ45"/>
<accession>A0A0F9HZ45</accession>
<organism evidence="1">
    <name type="scientific">marine sediment metagenome</name>
    <dbReference type="NCBI Taxonomy" id="412755"/>
    <lineage>
        <taxon>unclassified sequences</taxon>
        <taxon>metagenomes</taxon>
        <taxon>ecological metagenomes</taxon>
    </lineage>
</organism>
<name>A0A0F9HZ45_9ZZZZ</name>
<protein>
    <submittedName>
        <fullName evidence="1">Uncharacterized protein</fullName>
    </submittedName>
</protein>
<sequence length="69" mass="7637">MPKLHYCSRCHCSVPLNEWKLSSTGKTWKHVGALRDGDIKKLVEPDEDGNVQCGWVTRVPEKVGGSSNA</sequence>
<evidence type="ECO:0000313" key="1">
    <source>
        <dbReference type="EMBL" id="KKM20442.1"/>
    </source>
</evidence>
<proteinExistence type="predicted"/>
<reference evidence="1" key="1">
    <citation type="journal article" date="2015" name="Nature">
        <title>Complex archaea that bridge the gap between prokaryotes and eukaryotes.</title>
        <authorList>
            <person name="Spang A."/>
            <person name="Saw J.H."/>
            <person name="Jorgensen S.L."/>
            <person name="Zaremba-Niedzwiedzka K."/>
            <person name="Martijn J."/>
            <person name="Lind A.E."/>
            <person name="van Eijk R."/>
            <person name="Schleper C."/>
            <person name="Guy L."/>
            <person name="Ettema T.J."/>
        </authorList>
    </citation>
    <scope>NUCLEOTIDE SEQUENCE</scope>
</reference>
<dbReference type="EMBL" id="LAZR01013765">
    <property type="protein sequence ID" value="KKM20442.1"/>
    <property type="molecule type" value="Genomic_DNA"/>
</dbReference>
<gene>
    <name evidence="1" type="ORF">LCGC14_1645420</name>
</gene>
<comment type="caution">
    <text evidence="1">The sequence shown here is derived from an EMBL/GenBank/DDBJ whole genome shotgun (WGS) entry which is preliminary data.</text>
</comment>